<evidence type="ECO:0000313" key="1">
    <source>
        <dbReference type="EMBL" id="PPE03092.1"/>
    </source>
</evidence>
<keyword evidence="2" id="KW-1185">Reference proteome</keyword>
<reference evidence="1 2" key="1">
    <citation type="submission" date="2017-11" db="EMBL/GenBank/DDBJ databases">
        <title>Comparative genomic analysis of Holospora spp., intranuclear symbionts of paramecia.</title>
        <authorList>
            <person name="Garushyants S.K."/>
            <person name="Beliavskaya A."/>
            <person name="Malko D.B."/>
            <person name="Logacheva M.D."/>
            <person name="Rautian M.S."/>
            <person name="Gelfand M.S."/>
        </authorList>
    </citation>
    <scope>NUCLEOTIDE SEQUENCE [LARGE SCALE GENOMIC DNA]</scope>
    <source>
        <strain evidence="2">02AZ16</strain>
    </source>
</reference>
<dbReference type="EMBL" id="PHHC01000141">
    <property type="protein sequence ID" value="PPE03092.1"/>
    <property type="molecule type" value="Genomic_DNA"/>
</dbReference>
<proteinExistence type="predicted"/>
<sequence>MNAVAHASFSIGALLGEDTYFFQSNIDARGNGWKVSGMSYIVLRGKSNPIKQAILAEK</sequence>
<gene>
    <name evidence="1" type="ORF">HCUR_01523</name>
</gene>
<organism evidence="1 2">
    <name type="scientific">Holospora curviuscula</name>
    <dbReference type="NCBI Taxonomy" id="1082868"/>
    <lineage>
        <taxon>Bacteria</taxon>
        <taxon>Pseudomonadati</taxon>
        <taxon>Pseudomonadota</taxon>
        <taxon>Alphaproteobacteria</taxon>
        <taxon>Holosporales</taxon>
        <taxon>Holosporaceae</taxon>
        <taxon>Holospora</taxon>
    </lineage>
</organism>
<dbReference type="Proteomes" id="UP000239425">
    <property type="component" value="Unassembled WGS sequence"/>
</dbReference>
<protein>
    <submittedName>
        <fullName evidence="1">Uncharacterized protein</fullName>
    </submittedName>
</protein>
<accession>A0A2S5R7D6</accession>
<comment type="caution">
    <text evidence="1">The sequence shown here is derived from an EMBL/GenBank/DDBJ whole genome shotgun (WGS) entry which is preliminary data.</text>
</comment>
<evidence type="ECO:0000313" key="2">
    <source>
        <dbReference type="Proteomes" id="UP000239425"/>
    </source>
</evidence>
<dbReference type="AlphaFoldDB" id="A0A2S5R7D6"/>
<name>A0A2S5R7D6_9PROT</name>